<gene>
    <name evidence="6" type="ORF">EI555_001953</name>
</gene>
<dbReference type="Gene3D" id="2.60.40.10">
    <property type="entry name" value="Immunoglobulins"/>
    <property type="match status" value="2"/>
</dbReference>
<dbReference type="PROSITE" id="PS50835">
    <property type="entry name" value="IG_LIKE"/>
    <property type="match status" value="1"/>
</dbReference>
<comment type="subcellular location">
    <subcellularLocation>
        <location evidence="1">Membrane</location>
    </subcellularLocation>
</comment>
<feature type="non-terminal residue" evidence="6">
    <location>
        <position position="1"/>
    </location>
</feature>
<dbReference type="InterPro" id="IPR007110">
    <property type="entry name" value="Ig-like_dom"/>
</dbReference>
<feature type="non-terminal residue" evidence="6">
    <location>
        <position position="243"/>
    </location>
</feature>
<name>A0A4U1FF28_MONMO</name>
<accession>A0A4U1FF28</accession>
<evidence type="ECO:0000313" key="7">
    <source>
        <dbReference type="Proteomes" id="UP000308365"/>
    </source>
</evidence>
<dbReference type="Pfam" id="PF13927">
    <property type="entry name" value="Ig_3"/>
    <property type="match status" value="1"/>
</dbReference>
<protein>
    <recommendedName>
        <fullName evidence="5">Ig-like domain-containing protein</fullName>
    </recommendedName>
</protein>
<dbReference type="EMBL" id="RWIC01000162">
    <property type="protein sequence ID" value="TKC48402.1"/>
    <property type="molecule type" value="Genomic_DNA"/>
</dbReference>
<feature type="domain" description="Ig-like" evidence="5">
    <location>
        <begin position="99"/>
        <end position="178"/>
    </location>
</feature>
<proteinExistence type="predicted"/>
<keyword evidence="2" id="KW-0732">Signal</keyword>
<dbReference type="InterPro" id="IPR036179">
    <property type="entry name" value="Ig-like_dom_sf"/>
</dbReference>
<reference evidence="7" key="1">
    <citation type="journal article" date="2019" name="IScience">
        <title>Narwhal Genome Reveals Long-Term Low Genetic Diversity despite Current Large Abundance Size.</title>
        <authorList>
            <person name="Westbury M.V."/>
            <person name="Petersen B."/>
            <person name="Garde E."/>
            <person name="Heide-Jorgensen M.P."/>
            <person name="Lorenzen E.D."/>
        </authorList>
    </citation>
    <scope>NUCLEOTIDE SEQUENCE [LARGE SCALE GENOMIC DNA]</scope>
</reference>
<keyword evidence="4" id="KW-0325">Glycoprotein</keyword>
<dbReference type="Pfam" id="PF07686">
    <property type="entry name" value="V-set"/>
    <property type="match status" value="1"/>
</dbReference>
<dbReference type="GO" id="GO:0016020">
    <property type="term" value="C:membrane"/>
    <property type="evidence" value="ECO:0007669"/>
    <property type="project" value="UniProtKB-SubCell"/>
</dbReference>
<sequence length="243" mass="27627">YSKYAISSSNISLSISSLPRNYKTLTWFYTTDQKIVEWESGQLKYFNTKFKDRVRLDLQSGTLHIHNVQKEDSSTYLLMVLKDPGYEDEWKISLVVLDPVPKPVIEVKKTQEVNKCHLTLSCVIQDQPVNYTWYAESLPKESRSSVLEVTHTPQNYSSSYTCQVSNPVSSQNNTVNFTSPCVLVPLPLLNTLIKTPKCFVFSCSFSPILWSSLDCHLASDHGSHRSLVHRIGHQGPACSNRQH</sequence>
<evidence type="ECO:0000259" key="5">
    <source>
        <dbReference type="PROSITE" id="PS50835"/>
    </source>
</evidence>
<dbReference type="PANTHER" id="PTHR12080:SF134">
    <property type="entry name" value="CD48 ANTIGEN"/>
    <property type="match status" value="1"/>
</dbReference>
<dbReference type="InterPro" id="IPR015631">
    <property type="entry name" value="CD2/SLAM_rcpt"/>
</dbReference>
<keyword evidence="3" id="KW-0472">Membrane</keyword>
<evidence type="ECO:0000256" key="2">
    <source>
        <dbReference type="ARBA" id="ARBA00022729"/>
    </source>
</evidence>
<evidence type="ECO:0000313" key="6">
    <source>
        <dbReference type="EMBL" id="TKC48402.1"/>
    </source>
</evidence>
<dbReference type="InterPro" id="IPR013106">
    <property type="entry name" value="Ig_V-set"/>
</dbReference>
<comment type="caution">
    <text evidence="6">The sequence shown here is derived from an EMBL/GenBank/DDBJ whole genome shotgun (WGS) entry which is preliminary data.</text>
</comment>
<organism evidence="6 7">
    <name type="scientific">Monodon monoceros</name>
    <name type="common">Narwhal</name>
    <name type="synonym">Ceratodon monodon</name>
    <dbReference type="NCBI Taxonomy" id="40151"/>
    <lineage>
        <taxon>Eukaryota</taxon>
        <taxon>Metazoa</taxon>
        <taxon>Chordata</taxon>
        <taxon>Craniata</taxon>
        <taxon>Vertebrata</taxon>
        <taxon>Euteleostomi</taxon>
        <taxon>Mammalia</taxon>
        <taxon>Eutheria</taxon>
        <taxon>Laurasiatheria</taxon>
        <taxon>Artiodactyla</taxon>
        <taxon>Whippomorpha</taxon>
        <taxon>Cetacea</taxon>
        <taxon>Odontoceti</taxon>
        <taxon>Monodontidae</taxon>
        <taxon>Monodon</taxon>
    </lineage>
</organism>
<dbReference type="InterPro" id="IPR013783">
    <property type="entry name" value="Ig-like_fold"/>
</dbReference>
<evidence type="ECO:0000256" key="4">
    <source>
        <dbReference type="ARBA" id="ARBA00023180"/>
    </source>
</evidence>
<dbReference type="SUPFAM" id="SSF48726">
    <property type="entry name" value="Immunoglobulin"/>
    <property type="match status" value="2"/>
</dbReference>
<dbReference type="PANTHER" id="PTHR12080">
    <property type="entry name" value="SIGNALING LYMPHOCYTIC ACTIVATION MOLECULE"/>
    <property type="match status" value="1"/>
</dbReference>
<evidence type="ECO:0000256" key="1">
    <source>
        <dbReference type="ARBA" id="ARBA00004370"/>
    </source>
</evidence>
<evidence type="ECO:0000256" key="3">
    <source>
        <dbReference type="ARBA" id="ARBA00023136"/>
    </source>
</evidence>
<dbReference type="Proteomes" id="UP000308365">
    <property type="component" value="Unassembled WGS sequence"/>
</dbReference>
<dbReference type="AlphaFoldDB" id="A0A4U1FF28"/>